<dbReference type="InterPro" id="IPR004242">
    <property type="entry name" value="Transposase_21"/>
</dbReference>
<sequence length="279" mass="31620">DDEVDDSDANYHTYPEERIRLQNKLKGGYKCPINPPFDLGSPRELTETEALSLDVYIAWRNSNGTELAYKQHAAVLQKATKMEVLPLYSVKRLAMNLSGLRPNKVDICPNSCMAYTGDYTSMTECCYKKDNVCCNQPRYNSKGKAKSQMIYVSCFDIIKAMYANVETSHLLRSRDRMLQKTLNLLKQGANIVRTFSDFGDSDVHEYLHTNLKVLQEGRDIALALSTDGAQLTMKKQSNTWIALLILLNLPVEIRYQTRNTMVPLIIPGPHNPGDIESFL</sequence>
<evidence type="ECO:0000313" key="2">
    <source>
        <dbReference type="Proteomes" id="UP000054549"/>
    </source>
</evidence>
<gene>
    <name evidence="1" type="ORF">M378DRAFT_42181</name>
</gene>
<dbReference type="InParanoid" id="A0A0C2WD15"/>
<dbReference type="AlphaFoldDB" id="A0A0C2WD15"/>
<keyword evidence="2" id="KW-1185">Reference proteome</keyword>
<organism evidence="1 2">
    <name type="scientific">Amanita muscaria (strain Koide BX008)</name>
    <dbReference type="NCBI Taxonomy" id="946122"/>
    <lineage>
        <taxon>Eukaryota</taxon>
        <taxon>Fungi</taxon>
        <taxon>Dikarya</taxon>
        <taxon>Basidiomycota</taxon>
        <taxon>Agaricomycotina</taxon>
        <taxon>Agaricomycetes</taxon>
        <taxon>Agaricomycetidae</taxon>
        <taxon>Agaricales</taxon>
        <taxon>Pluteineae</taxon>
        <taxon>Amanitaceae</taxon>
        <taxon>Amanita</taxon>
    </lineage>
</organism>
<feature type="non-terminal residue" evidence="1">
    <location>
        <position position="1"/>
    </location>
</feature>
<evidence type="ECO:0000313" key="1">
    <source>
        <dbReference type="EMBL" id="KIL53928.1"/>
    </source>
</evidence>
<feature type="non-terminal residue" evidence="1">
    <location>
        <position position="279"/>
    </location>
</feature>
<dbReference type="HOGENOM" id="CLU_063594_0_0_1"/>
<proteinExistence type="predicted"/>
<dbReference type="EMBL" id="KN819115">
    <property type="protein sequence ID" value="KIL53928.1"/>
    <property type="molecule type" value="Genomic_DNA"/>
</dbReference>
<reference evidence="1 2" key="1">
    <citation type="submission" date="2014-04" db="EMBL/GenBank/DDBJ databases">
        <title>Evolutionary Origins and Diversification of the Mycorrhizal Mutualists.</title>
        <authorList>
            <consortium name="DOE Joint Genome Institute"/>
            <consortium name="Mycorrhizal Genomics Consortium"/>
            <person name="Kohler A."/>
            <person name="Kuo A."/>
            <person name="Nagy L.G."/>
            <person name="Floudas D."/>
            <person name="Copeland A."/>
            <person name="Barry K.W."/>
            <person name="Cichocki N."/>
            <person name="Veneault-Fourrey C."/>
            <person name="LaButti K."/>
            <person name="Lindquist E.A."/>
            <person name="Lipzen A."/>
            <person name="Lundell T."/>
            <person name="Morin E."/>
            <person name="Murat C."/>
            <person name="Riley R."/>
            <person name="Ohm R."/>
            <person name="Sun H."/>
            <person name="Tunlid A."/>
            <person name="Henrissat B."/>
            <person name="Grigoriev I.V."/>
            <person name="Hibbett D.S."/>
            <person name="Martin F."/>
        </authorList>
    </citation>
    <scope>NUCLEOTIDE SEQUENCE [LARGE SCALE GENOMIC DNA]</scope>
    <source>
        <strain evidence="1 2">Koide BX008</strain>
    </source>
</reference>
<protein>
    <submittedName>
        <fullName evidence="1">Uncharacterized protein</fullName>
    </submittedName>
</protein>
<dbReference type="Pfam" id="PF02992">
    <property type="entry name" value="Transposase_21"/>
    <property type="match status" value="1"/>
</dbReference>
<dbReference type="Proteomes" id="UP000054549">
    <property type="component" value="Unassembled WGS sequence"/>
</dbReference>
<name>A0A0C2WD15_AMAMK</name>
<dbReference type="STRING" id="946122.A0A0C2WD15"/>
<accession>A0A0C2WD15</accession>
<dbReference type="OrthoDB" id="2742740at2759"/>